<evidence type="ECO:0000313" key="9">
    <source>
        <dbReference type="Proteomes" id="UP000218209"/>
    </source>
</evidence>
<dbReference type="Proteomes" id="UP000218209">
    <property type="component" value="Unassembled WGS sequence"/>
</dbReference>
<feature type="region of interest" description="Disordered" evidence="7">
    <location>
        <begin position="109"/>
        <end position="134"/>
    </location>
</feature>
<dbReference type="EMBL" id="KV918810">
    <property type="protein sequence ID" value="OSX78540.1"/>
    <property type="molecule type" value="Genomic_DNA"/>
</dbReference>
<dbReference type="InterPro" id="IPR018232">
    <property type="entry name" value="Glyco_hydro_37_CS"/>
</dbReference>
<dbReference type="InterPro" id="IPR008928">
    <property type="entry name" value="6-hairpin_glycosidase_sf"/>
</dbReference>
<keyword evidence="3" id="KW-0378">Hydrolase</keyword>
<dbReference type="Gene3D" id="1.50.10.10">
    <property type="match status" value="1"/>
</dbReference>
<proteinExistence type="inferred from homology"/>
<dbReference type="InterPro" id="IPR001661">
    <property type="entry name" value="Glyco_hydro_37"/>
</dbReference>
<keyword evidence="4" id="KW-0326">Glycosidase</keyword>
<protein>
    <recommendedName>
        <fullName evidence="2">alpha,alpha-trehalase</fullName>
        <ecNumber evidence="2">3.2.1.28</ecNumber>
    </recommendedName>
    <alternativeName>
        <fullName evidence="5">Alpha,alpha-trehalase</fullName>
    </alternativeName>
    <alternativeName>
        <fullName evidence="6">Alpha,alpha-trehalose glucohydrolase</fullName>
    </alternativeName>
</protein>
<feature type="compositionally biased region" description="Gly residues" evidence="7">
    <location>
        <begin position="176"/>
        <end position="186"/>
    </location>
</feature>
<dbReference type="OrthoDB" id="3542292at2759"/>
<dbReference type="InterPro" id="IPR012341">
    <property type="entry name" value="6hp_glycosidase-like_sf"/>
</dbReference>
<evidence type="ECO:0000256" key="7">
    <source>
        <dbReference type="SAM" id="MobiDB-lite"/>
    </source>
</evidence>
<evidence type="ECO:0000256" key="1">
    <source>
        <dbReference type="ARBA" id="ARBA00005615"/>
    </source>
</evidence>
<accession>A0A1X6PCS2</accession>
<evidence type="ECO:0000256" key="2">
    <source>
        <dbReference type="ARBA" id="ARBA00012757"/>
    </source>
</evidence>
<keyword evidence="9" id="KW-1185">Reference proteome</keyword>
<dbReference type="GO" id="GO:0005993">
    <property type="term" value="P:trehalose catabolic process"/>
    <property type="evidence" value="ECO:0007669"/>
    <property type="project" value="TreeGrafter"/>
</dbReference>
<comment type="similarity">
    <text evidence="1">Belongs to the glycosyl hydrolase 37 family.</text>
</comment>
<evidence type="ECO:0000256" key="5">
    <source>
        <dbReference type="ARBA" id="ARBA00030473"/>
    </source>
</evidence>
<dbReference type="PROSITE" id="PS00928">
    <property type="entry name" value="TREHALASE_2"/>
    <property type="match status" value="1"/>
</dbReference>
<evidence type="ECO:0000256" key="6">
    <source>
        <dbReference type="ARBA" id="ARBA00031637"/>
    </source>
</evidence>
<evidence type="ECO:0000256" key="4">
    <source>
        <dbReference type="ARBA" id="ARBA00023295"/>
    </source>
</evidence>
<dbReference type="PANTHER" id="PTHR23403">
    <property type="entry name" value="TREHALASE"/>
    <property type="match status" value="1"/>
</dbReference>
<feature type="compositionally biased region" description="Gly residues" evidence="7">
    <location>
        <begin position="114"/>
        <end position="134"/>
    </location>
</feature>
<dbReference type="GO" id="GO:0004555">
    <property type="term" value="F:alpha,alpha-trehalase activity"/>
    <property type="evidence" value="ECO:0007669"/>
    <property type="project" value="UniProtKB-EC"/>
</dbReference>
<dbReference type="Pfam" id="PF01204">
    <property type="entry name" value="Trehalase"/>
    <property type="match status" value="1"/>
</dbReference>
<name>A0A1X6PCS2_PORUM</name>
<feature type="region of interest" description="Disordered" evidence="7">
    <location>
        <begin position="176"/>
        <end position="198"/>
    </location>
</feature>
<reference evidence="8 9" key="1">
    <citation type="submission" date="2017-03" db="EMBL/GenBank/DDBJ databases">
        <title>WGS assembly of Porphyra umbilicalis.</title>
        <authorList>
            <person name="Brawley S.H."/>
            <person name="Blouin N.A."/>
            <person name="Ficko-Blean E."/>
            <person name="Wheeler G.L."/>
            <person name="Lohr M."/>
            <person name="Goodson H.V."/>
            <person name="Jenkins J.W."/>
            <person name="Blaby-Haas C.E."/>
            <person name="Helliwell K.E."/>
            <person name="Chan C."/>
            <person name="Marriage T."/>
            <person name="Bhattacharya D."/>
            <person name="Klein A.S."/>
            <person name="Badis Y."/>
            <person name="Brodie J."/>
            <person name="Cao Y."/>
            <person name="Collen J."/>
            <person name="Dittami S.M."/>
            <person name="Gachon C.M."/>
            <person name="Green B.R."/>
            <person name="Karpowicz S."/>
            <person name="Kim J.W."/>
            <person name="Kudahl U."/>
            <person name="Lin S."/>
            <person name="Michel G."/>
            <person name="Mittag M."/>
            <person name="Olson B.J."/>
            <person name="Pangilinan J."/>
            <person name="Peng Y."/>
            <person name="Qiu H."/>
            <person name="Shu S."/>
            <person name="Singer J.T."/>
            <person name="Smith A.G."/>
            <person name="Sprecher B.N."/>
            <person name="Wagner V."/>
            <person name="Wang W."/>
            <person name="Wang Z.-Y."/>
            <person name="Yan J."/>
            <person name="Yarish C."/>
            <person name="Zoeuner-Riek S."/>
            <person name="Zhuang Y."/>
            <person name="Zou Y."/>
            <person name="Lindquist E.A."/>
            <person name="Grimwood J."/>
            <person name="Barry K."/>
            <person name="Rokhsar D.S."/>
            <person name="Schmutz J."/>
            <person name="Stiller J.W."/>
            <person name="Grossman A.R."/>
            <person name="Prochnik S.E."/>
        </authorList>
    </citation>
    <scope>NUCLEOTIDE SEQUENCE [LARGE SCALE GENOMIC DNA]</scope>
    <source>
        <strain evidence="8">4086291</strain>
    </source>
</reference>
<gene>
    <name evidence="8" type="ORF">BU14_0106s0006</name>
</gene>
<evidence type="ECO:0000313" key="8">
    <source>
        <dbReference type="EMBL" id="OSX78540.1"/>
    </source>
</evidence>
<dbReference type="SUPFAM" id="SSF48208">
    <property type="entry name" value="Six-hairpin glycosidases"/>
    <property type="match status" value="1"/>
</dbReference>
<dbReference type="PANTHER" id="PTHR23403:SF1">
    <property type="entry name" value="TREHALASE"/>
    <property type="match status" value="1"/>
</dbReference>
<dbReference type="AlphaFoldDB" id="A0A1X6PCS2"/>
<sequence>MAAVLYDPARGAWGDWDAPRRAHTGVVAASDWAPLWAGRRACVPSAGAAGAAVASLRASGLVVRGGVRCTVTAAAAALQWDTPNAWPPVQQMLVEGLRSVAAVWGEEGATAADGSGGGGDDGGGDRGGGAGGGGDAAVGADAAALAATIADRTLRTVLAGWRRPGGVMHEKYDAVAGGGARGGGGSTPRKRGLGGPTASRCGCCSGTGGGGGGGG</sequence>
<evidence type="ECO:0000256" key="3">
    <source>
        <dbReference type="ARBA" id="ARBA00022801"/>
    </source>
</evidence>
<dbReference type="EC" id="3.2.1.28" evidence="2"/>
<organism evidence="8 9">
    <name type="scientific">Porphyra umbilicalis</name>
    <name type="common">Purple laver</name>
    <name type="synonym">Red alga</name>
    <dbReference type="NCBI Taxonomy" id="2786"/>
    <lineage>
        <taxon>Eukaryota</taxon>
        <taxon>Rhodophyta</taxon>
        <taxon>Bangiophyceae</taxon>
        <taxon>Bangiales</taxon>
        <taxon>Bangiaceae</taxon>
        <taxon>Porphyra</taxon>
    </lineage>
</organism>